<evidence type="ECO:0000256" key="2">
    <source>
        <dbReference type="SAM" id="MobiDB-lite"/>
    </source>
</evidence>
<dbReference type="PANTHER" id="PTHR31544:SF4">
    <property type="entry name" value="GAMMA-GLUTAMYLCYCLOTRANSFERASE-RELATED"/>
    <property type="match status" value="1"/>
</dbReference>
<dbReference type="OrthoDB" id="3262926at2759"/>
<dbReference type="AlphaFoldDB" id="A0A5N5D5U7"/>
<dbReference type="InterPro" id="IPR036568">
    <property type="entry name" value="GGCT-like_sf"/>
</dbReference>
<evidence type="ECO:0000313" key="3">
    <source>
        <dbReference type="EMBL" id="KAB2573133.1"/>
    </source>
</evidence>
<comment type="caution">
    <text evidence="3">The sequence shown here is derived from an EMBL/GenBank/DDBJ whole genome shotgun (WGS) entry which is preliminary data.</text>
</comment>
<accession>A0A5N5D5U7</accession>
<dbReference type="EMBL" id="VCHE01000064">
    <property type="protein sequence ID" value="KAB2573133.1"/>
    <property type="molecule type" value="Genomic_DNA"/>
</dbReference>
<organism evidence="3 4">
    <name type="scientific">Lasiodiplodia theobromae</name>
    <dbReference type="NCBI Taxonomy" id="45133"/>
    <lineage>
        <taxon>Eukaryota</taxon>
        <taxon>Fungi</taxon>
        <taxon>Dikarya</taxon>
        <taxon>Ascomycota</taxon>
        <taxon>Pezizomycotina</taxon>
        <taxon>Dothideomycetes</taxon>
        <taxon>Dothideomycetes incertae sedis</taxon>
        <taxon>Botryosphaeriales</taxon>
        <taxon>Botryosphaeriaceae</taxon>
        <taxon>Lasiodiplodia</taxon>
    </lineage>
</organism>
<sequence length="286" mass="31405">MDLLTDELERMATNIAAYDGPEDASDIPLDSISGRQVPAQHPKAHPSEPFGERTATSRVRKTHCTYLMRLGGPLSTPSQIQSIARLPTPPVIIEGSADDGTAAAFVRLPHSATTQLSAWLTTAGIPAHQRPASIRLSEAEKNLSPNSPCPTLGIDTTLPQHRPNGSTAAFHPFQDEFPVWYLFYGTLAEPDRLMGLLRLEERPVLQRAAVRGGAVRTWGGKYKALVDGTERIDGWTYEVVSKEQEDALRAYETEKYEVVRCGIEMEGGEEVMGCTFRFADPFLLDG</sequence>
<keyword evidence="4" id="KW-1185">Reference proteome</keyword>
<dbReference type="Proteomes" id="UP000325902">
    <property type="component" value="Unassembled WGS sequence"/>
</dbReference>
<proteinExistence type="inferred from homology"/>
<feature type="region of interest" description="Disordered" evidence="2">
    <location>
        <begin position="16"/>
        <end position="58"/>
    </location>
</feature>
<dbReference type="InterPro" id="IPR045038">
    <property type="entry name" value="AIG2-like"/>
</dbReference>
<name>A0A5N5D5U7_9PEZI</name>
<protein>
    <submittedName>
        <fullName evidence="3">Uncharacterized protein</fullName>
    </submittedName>
</protein>
<evidence type="ECO:0000256" key="1">
    <source>
        <dbReference type="ARBA" id="ARBA00008861"/>
    </source>
</evidence>
<dbReference type="Gene3D" id="3.10.490.10">
    <property type="entry name" value="Gamma-glutamyl cyclotransferase-like"/>
    <property type="match status" value="1"/>
</dbReference>
<dbReference type="SUPFAM" id="SSF110857">
    <property type="entry name" value="Gamma-glutamyl cyclotransferase-like"/>
    <property type="match status" value="1"/>
</dbReference>
<reference evidence="3 4" key="1">
    <citation type="journal article" date="2019" name="Sci. Rep.">
        <title>A multi-omics analysis of the grapevine pathogen Lasiodiplodia theobromae reveals that temperature affects the expression of virulence- and pathogenicity-related genes.</title>
        <authorList>
            <person name="Felix C."/>
            <person name="Meneses R."/>
            <person name="Goncalves M.F.M."/>
            <person name="Tilleman L."/>
            <person name="Duarte A.S."/>
            <person name="Jorrin-Novo J.V."/>
            <person name="Van de Peer Y."/>
            <person name="Deforce D."/>
            <person name="Van Nieuwerburgh F."/>
            <person name="Esteves A.C."/>
            <person name="Alves A."/>
        </authorList>
    </citation>
    <scope>NUCLEOTIDE SEQUENCE [LARGE SCALE GENOMIC DNA]</scope>
    <source>
        <strain evidence="3 4">LA-SOL3</strain>
    </source>
</reference>
<gene>
    <name evidence="3" type="ORF">DBV05_g8213</name>
</gene>
<evidence type="ECO:0000313" key="4">
    <source>
        <dbReference type="Proteomes" id="UP000325902"/>
    </source>
</evidence>
<comment type="similarity">
    <text evidence="1">Belongs to the gamma-glutamylcyclotransferase family.</text>
</comment>
<dbReference type="PANTHER" id="PTHR31544">
    <property type="entry name" value="AIG2-LIKE PROTEIN D"/>
    <property type="match status" value="1"/>
</dbReference>